<feature type="transmembrane region" description="Helical" evidence="7">
    <location>
        <begin position="206"/>
        <end position="227"/>
    </location>
</feature>
<dbReference type="PANTHER" id="PTHR11706:SF33">
    <property type="entry name" value="NATURAL RESISTANCE-ASSOCIATED MACROPHAGE PROTEIN 2"/>
    <property type="match status" value="1"/>
</dbReference>
<evidence type="ECO:0000256" key="7">
    <source>
        <dbReference type="SAM" id="Phobius"/>
    </source>
</evidence>
<name>A0ABZ0GRC9_9GAMM</name>
<dbReference type="NCBIfam" id="NF037982">
    <property type="entry name" value="Nramp_1"/>
    <property type="match status" value="1"/>
</dbReference>
<protein>
    <submittedName>
        <fullName evidence="8">Nramp family divalent metal transporter</fullName>
    </submittedName>
</protein>
<reference evidence="8 9" key="1">
    <citation type="submission" date="2023-09" db="EMBL/GenBank/DDBJ databases">
        <authorList>
            <person name="Qi X."/>
        </authorList>
    </citation>
    <scope>NUCLEOTIDE SEQUENCE [LARGE SCALE GENOMIC DNA]</scope>
    <source>
        <strain evidence="8 9">S1-1</strain>
    </source>
</reference>
<dbReference type="Proteomes" id="UP001301442">
    <property type="component" value="Chromosome"/>
</dbReference>
<keyword evidence="6 7" id="KW-0472">Membrane</keyword>
<evidence type="ECO:0000256" key="3">
    <source>
        <dbReference type="ARBA" id="ARBA00022692"/>
    </source>
</evidence>
<feature type="transmembrane region" description="Helical" evidence="7">
    <location>
        <begin position="162"/>
        <end position="186"/>
    </location>
</feature>
<feature type="transmembrane region" description="Helical" evidence="7">
    <location>
        <begin position="129"/>
        <end position="150"/>
    </location>
</feature>
<keyword evidence="4" id="KW-0769">Symport</keyword>
<evidence type="ECO:0000313" key="9">
    <source>
        <dbReference type="Proteomes" id="UP001301442"/>
    </source>
</evidence>
<evidence type="ECO:0000256" key="2">
    <source>
        <dbReference type="ARBA" id="ARBA00022448"/>
    </source>
</evidence>
<feature type="transmembrane region" description="Helical" evidence="7">
    <location>
        <begin position="95"/>
        <end position="117"/>
    </location>
</feature>
<evidence type="ECO:0000313" key="8">
    <source>
        <dbReference type="EMBL" id="WOH38168.1"/>
    </source>
</evidence>
<dbReference type="InterPro" id="IPR001046">
    <property type="entry name" value="NRAMP_fam"/>
</dbReference>
<dbReference type="EMBL" id="CP136600">
    <property type="protein sequence ID" value="WOH38168.1"/>
    <property type="molecule type" value="Genomic_DNA"/>
</dbReference>
<sequence length="428" mass="45950">MNSTANYAKSTTKPNAFKQIIASLLPGIFLIGYNVGTGSITSMSKSGAIFGLDLLWALLLSCLITYYLMSLASRFTMVTGMTLLEGFRQHISKPFALITLLILATIIVSALMGVLGIVADVLNVWTTTWLEGGLSTSWCALIVATTVYALAFSGDTHTFEKILAILVATMALAFITTMLIDLPPFAEIAQGLIPKLPEQAAGSDNNSFVVMAGMVGTTVSVYVLVIRTGLVKELGWTMKDAAIERRDAGVSASLMFIVSAAVMITAASTLHEQGLQLNRIAEMIPMLEPLFGELALSIFVIGVIAAGVSSHLPNLLVIPWIIDDYQGIPRNVKTCRNRILLLILSLSSLLGVIFGVKPIFLMLMSQACIAMVLPVVLGGLVYLTSRETIMASDKNSRKDYVIVTVILAFALYMSSLAVLGLIEDLSKL</sequence>
<evidence type="ECO:0000256" key="1">
    <source>
        <dbReference type="ARBA" id="ARBA00004141"/>
    </source>
</evidence>
<feature type="transmembrane region" description="Helical" evidence="7">
    <location>
        <begin position="290"/>
        <end position="318"/>
    </location>
</feature>
<feature type="transmembrane region" description="Helical" evidence="7">
    <location>
        <begin position="20"/>
        <end position="42"/>
    </location>
</feature>
<evidence type="ECO:0000256" key="4">
    <source>
        <dbReference type="ARBA" id="ARBA00022847"/>
    </source>
</evidence>
<dbReference type="PANTHER" id="PTHR11706">
    <property type="entry name" value="SOLUTE CARRIER PROTEIN FAMILY 11 MEMBER"/>
    <property type="match status" value="1"/>
</dbReference>
<feature type="transmembrane region" description="Helical" evidence="7">
    <location>
        <begin position="400"/>
        <end position="422"/>
    </location>
</feature>
<feature type="transmembrane region" description="Helical" evidence="7">
    <location>
        <begin position="339"/>
        <end position="356"/>
    </location>
</feature>
<dbReference type="Pfam" id="PF01566">
    <property type="entry name" value="Nramp"/>
    <property type="match status" value="1"/>
</dbReference>
<keyword evidence="3 7" id="KW-0812">Transmembrane</keyword>
<evidence type="ECO:0000256" key="5">
    <source>
        <dbReference type="ARBA" id="ARBA00022989"/>
    </source>
</evidence>
<keyword evidence="5 7" id="KW-1133">Transmembrane helix</keyword>
<comment type="subcellular location">
    <subcellularLocation>
        <location evidence="1">Membrane</location>
        <topology evidence="1">Multi-pass membrane protein</topology>
    </subcellularLocation>
</comment>
<keyword evidence="2" id="KW-0813">Transport</keyword>
<feature type="transmembrane region" description="Helical" evidence="7">
    <location>
        <begin position="362"/>
        <end position="384"/>
    </location>
</feature>
<feature type="transmembrane region" description="Helical" evidence="7">
    <location>
        <begin position="248"/>
        <end position="270"/>
    </location>
</feature>
<evidence type="ECO:0000256" key="6">
    <source>
        <dbReference type="ARBA" id="ARBA00023136"/>
    </source>
</evidence>
<gene>
    <name evidence="8" type="ORF">RI844_02730</name>
</gene>
<keyword evidence="9" id="KW-1185">Reference proteome</keyword>
<feature type="transmembrane region" description="Helical" evidence="7">
    <location>
        <begin position="54"/>
        <end position="75"/>
    </location>
</feature>
<dbReference type="RefSeq" id="WP_348396941.1">
    <property type="nucleotide sequence ID" value="NZ_CP136600.1"/>
</dbReference>
<proteinExistence type="predicted"/>
<accession>A0ABZ0GRC9</accession>
<organism evidence="8 9">
    <name type="scientific">Thalassotalea fonticola</name>
    <dbReference type="NCBI Taxonomy" id="3065649"/>
    <lineage>
        <taxon>Bacteria</taxon>
        <taxon>Pseudomonadati</taxon>
        <taxon>Pseudomonadota</taxon>
        <taxon>Gammaproteobacteria</taxon>
        <taxon>Alteromonadales</taxon>
        <taxon>Colwelliaceae</taxon>
        <taxon>Thalassotalea</taxon>
    </lineage>
</organism>